<dbReference type="OrthoDB" id="5428890at2759"/>
<dbReference type="EMBL" id="SKBN01000183">
    <property type="protein sequence ID" value="TGJ81142.1"/>
    <property type="molecule type" value="Genomic_DNA"/>
</dbReference>
<keyword evidence="3" id="KW-1185">Reference proteome</keyword>
<keyword evidence="1" id="KW-0472">Membrane</keyword>
<evidence type="ECO:0000313" key="2">
    <source>
        <dbReference type="EMBL" id="TGJ81142.1"/>
    </source>
</evidence>
<dbReference type="Proteomes" id="UP000297716">
    <property type="component" value="Unassembled WGS sequence"/>
</dbReference>
<proteinExistence type="predicted"/>
<reference evidence="2 3" key="1">
    <citation type="submission" date="2019-03" db="EMBL/GenBank/DDBJ databases">
        <title>Draft genome sequence of Xylaria hypoxylon DSM 108379, a ubiquitous saprotrophic-parasitic fungi on hardwood.</title>
        <authorList>
            <person name="Buettner E."/>
            <person name="Leonhardt S."/>
            <person name="Gebauer A.M."/>
            <person name="Liers C."/>
            <person name="Hofrichter M."/>
            <person name="Kellner H."/>
        </authorList>
    </citation>
    <scope>NUCLEOTIDE SEQUENCE [LARGE SCALE GENOMIC DNA]</scope>
    <source>
        <strain evidence="2 3">DSM 108379</strain>
    </source>
</reference>
<gene>
    <name evidence="2" type="ORF">E0Z10_g7629</name>
</gene>
<sequence>MAPVSSKLSLALGSRAEQLKFVQSIWPKIKDGDFASADYKFLFEFVSRYLRKKSDDCGPAYFEGTRGQVDNYIQRLQEHLILKKADLIAESTFTSHVPDDVVSQMFEIAATLFLGTPVDTTDMFGRIKWDSTVALGEAVQTTLGSVSVSNSVDSTEGDNIPTHFTMHYLCSRYKYKVVWTDDLRQHLDINTTYREIKVYEHLICLWNHSQFSSPPLPKAIIDEVINTLVLLFPPNKKKTKKFLKDNGGRTFYKLGQVGHERCLKLSKYHHWRDRVSELRIILDDPPRGLYQLLLPHQNGQNFLDWVTFLVVLFTNLVVLGFGVCEAVYAARSYMVNNKQLGVAIGMACTDEKTANALAKYCP</sequence>
<name>A0A4Z0YXL7_9PEZI</name>
<organism evidence="2 3">
    <name type="scientific">Xylaria hypoxylon</name>
    <dbReference type="NCBI Taxonomy" id="37992"/>
    <lineage>
        <taxon>Eukaryota</taxon>
        <taxon>Fungi</taxon>
        <taxon>Dikarya</taxon>
        <taxon>Ascomycota</taxon>
        <taxon>Pezizomycotina</taxon>
        <taxon>Sordariomycetes</taxon>
        <taxon>Xylariomycetidae</taxon>
        <taxon>Xylariales</taxon>
        <taxon>Xylariaceae</taxon>
        <taxon>Xylaria</taxon>
    </lineage>
</organism>
<protein>
    <submittedName>
        <fullName evidence="2">Uncharacterized protein</fullName>
    </submittedName>
</protein>
<keyword evidence="1" id="KW-1133">Transmembrane helix</keyword>
<accession>A0A4Z0YXL7</accession>
<evidence type="ECO:0000313" key="3">
    <source>
        <dbReference type="Proteomes" id="UP000297716"/>
    </source>
</evidence>
<dbReference type="AlphaFoldDB" id="A0A4Z0YXL7"/>
<dbReference type="STRING" id="37992.A0A4Z0YXL7"/>
<feature type="transmembrane region" description="Helical" evidence="1">
    <location>
        <begin position="305"/>
        <end position="330"/>
    </location>
</feature>
<evidence type="ECO:0000256" key="1">
    <source>
        <dbReference type="SAM" id="Phobius"/>
    </source>
</evidence>
<comment type="caution">
    <text evidence="2">The sequence shown here is derived from an EMBL/GenBank/DDBJ whole genome shotgun (WGS) entry which is preliminary data.</text>
</comment>
<keyword evidence="1" id="KW-0812">Transmembrane</keyword>